<keyword evidence="5 14" id="KW-0597">Phosphoprotein</keyword>
<reference evidence="22" key="1">
    <citation type="journal article" date="2015" name="ISME J.">
        <title>Draft Genome Sequence of Streptomyces incarnatus NRRL8089, which Produces the Nucleoside Antibiotic Sinefungin.</title>
        <authorList>
            <person name="Oshima K."/>
            <person name="Hattori M."/>
            <person name="Shimizu H."/>
            <person name="Fukuda K."/>
            <person name="Nemoto M."/>
            <person name="Inagaki K."/>
            <person name="Tamura T."/>
        </authorList>
    </citation>
    <scope>NUCLEOTIDE SEQUENCE</scope>
    <source>
        <strain evidence="22">FACHB-1375</strain>
    </source>
</reference>
<organism evidence="22 23">
    <name type="scientific">Aerosakkonema funiforme FACHB-1375</name>
    <dbReference type="NCBI Taxonomy" id="2949571"/>
    <lineage>
        <taxon>Bacteria</taxon>
        <taxon>Bacillati</taxon>
        <taxon>Cyanobacteriota</taxon>
        <taxon>Cyanophyceae</taxon>
        <taxon>Oscillatoriophycideae</taxon>
        <taxon>Aerosakkonematales</taxon>
        <taxon>Aerosakkonemataceae</taxon>
        <taxon>Aerosakkonema</taxon>
    </lineage>
</organism>
<dbReference type="EMBL" id="JACJPW010000157">
    <property type="protein sequence ID" value="MBD2185993.1"/>
    <property type="molecule type" value="Genomic_DNA"/>
</dbReference>
<evidence type="ECO:0000259" key="20">
    <source>
        <dbReference type="PROSITE" id="PS50112"/>
    </source>
</evidence>
<dbReference type="RefSeq" id="WP_190474867.1">
    <property type="nucleotide sequence ID" value="NZ_JACJPW010000157.1"/>
</dbReference>
<keyword evidence="11" id="KW-0472">Membrane</keyword>
<evidence type="ECO:0000256" key="10">
    <source>
        <dbReference type="ARBA" id="ARBA00023012"/>
    </source>
</evidence>
<dbReference type="SMART" id="SM00091">
    <property type="entry name" value="PAS"/>
    <property type="match status" value="1"/>
</dbReference>
<proteinExistence type="inferred from homology"/>
<dbReference type="SUPFAM" id="SSF55874">
    <property type="entry name" value="ATPase domain of HSP90 chaperone/DNA topoisomerase II/histidine kinase"/>
    <property type="match status" value="1"/>
</dbReference>
<dbReference type="Gene3D" id="3.40.50.2300">
    <property type="match status" value="1"/>
</dbReference>
<dbReference type="PANTHER" id="PTHR43047:SF63">
    <property type="entry name" value="HISTIDINE KINASE"/>
    <property type="match status" value="1"/>
</dbReference>
<protein>
    <recommendedName>
        <fullName evidence="13">Circadian input-output histidine kinase CikA</fullName>
        <ecNumber evidence="4">2.7.13.3</ecNumber>
    </recommendedName>
</protein>
<dbReference type="InterPro" id="IPR016132">
    <property type="entry name" value="Phyto_chromo_attachment"/>
</dbReference>
<evidence type="ECO:0000256" key="4">
    <source>
        <dbReference type="ARBA" id="ARBA00012438"/>
    </source>
</evidence>
<reference evidence="22" key="2">
    <citation type="submission" date="2020-08" db="EMBL/GenBank/DDBJ databases">
        <authorList>
            <person name="Chen M."/>
            <person name="Teng W."/>
            <person name="Zhao L."/>
            <person name="Hu C."/>
            <person name="Zhou Y."/>
            <person name="Han B."/>
            <person name="Song L."/>
            <person name="Shu W."/>
        </authorList>
    </citation>
    <scope>NUCLEOTIDE SEQUENCE</scope>
    <source>
        <strain evidence="22">FACHB-1375</strain>
    </source>
</reference>
<feature type="region of interest" description="Disordered" evidence="16">
    <location>
        <begin position="393"/>
        <end position="412"/>
    </location>
</feature>
<dbReference type="FunFam" id="3.30.565.10:FF:000010">
    <property type="entry name" value="Sensor histidine kinase RcsC"/>
    <property type="match status" value="1"/>
</dbReference>
<evidence type="ECO:0000256" key="8">
    <source>
        <dbReference type="ARBA" id="ARBA00022777"/>
    </source>
</evidence>
<name>A0A926ZJW3_9CYAN</name>
<keyword evidence="23" id="KW-1185">Reference proteome</keyword>
<evidence type="ECO:0000259" key="18">
    <source>
        <dbReference type="PROSITE" id="PS50109"/>
    </source>
</evidence>
<dbReference type="GO" id="GO:0005886">
    <property type="term" value="C:plasma membrane"/>
    <property type="evidence" value="ECO:0007669"/>
    <property type="project" value="TreeGrafter"/>
</dbReference>
<evidence type="ECO:0000259" key="19">
    <source>
        <dbReference type="PROSITE" id="PS50110"/>
    </source>
</evidence>
<keyword evidence="15" id="KW-0175">Coiled coil</keyword>
<dbReference type="CDD" id="cd00082">
    <property type="entry name" value="HisKA"/>
    <property type="match status" value="1"/>
</dbReference>
<evidence type="ECO:0000256" key="1">
    <source>
        <dbReference type="ARBA" id="ARBA00000085"/>
    </source>
</evidence>
<dbReference type="SUPFAM" id="SSF55781">
    <property type="entry name" value="GAF domain-like"/>
    <property type="match status" value="2"/>
</dbReference>
<feature type="domain" description="PAC" evidence="21">
    <location>
        <begin position="215"/>
        <end position="266"/>
    </location>
</feature>
<dbReference type="InterPro" id="IPR000700">
    <property type="entry name" value="PAS-assoc_C"/>
</dbReference>
<evidence type="ECO:0000256" key="7">
    <source>
        <dbReference type="ARBA" id="ARBA00022741"/>
    </source>
</evidence>
<dbReference type="InterPro" id="IPR011006">
    <property type="entry name" value="CheY-like_superfamily"/>
</dbReference>
<dbReference type="Proteomes" id="UP000641646">
    <property type="component" value="Unassembled WGS sequence"/>
</dbReference>
<dbReference type="CDD" id="cd00130">
    <property type="entry name" value="PAS"/>
    <property type="match status" value="1"/>
</dbReference>
<keyword evidence="7" id="KW-0547">Nucleotide-binding</keyword>
<sequence>MANFSLRVLVIEDSEDDAELLVYELEKGGYAVIYERVDTPTAMSAALEQQEWDVAIADYSLPRFSAPAALNLLKEKGLDLPFIIVSGTIGEDVAVAAMKAGAHDYLTKGKLARLVPAIERELREAQERRIRRKTEQALRENEERFRSLIENGLDIITVVGSDGKIRYESPSVERVLGYKPEELIDKSIWDYIHCDDINNVINTFTKVIQNPSVAASTEMRFQHKNTDWRILEAISKNFIEPSGVTSIVVNCRDITERKKAEILLQKQAESERLLAAITLRIRQSLNLDEILATTVEEIRQFLQADRVSIYRFDNEPNGTLITASTTPDWTIEEALDLHKNWFIEERTEQNILEIEAINDIERAKLSPKHLELMIQLQIRAKVSVPLLCGKEESSGMRNESQTESNAFFPPSSSPPLPPSSLWGVMVVHQCSSIRQWQQFEIDLLKQLATQVAIAIQQAQLFTKVQQQAEREQLLNQIGRTLNSSLDPQHILQQIVQLTGQCFGVDRVILYSLEAEQIQVLNEWRANEEIPSMLDFKAALSDWLDLLAPASKCNCDKAFHAPNYARLPSKQTRQVQTKQLQTLSVLSVPIFIHEQIFGGISLHTTISPRTFTQDEIHILERIADQATIALYNALNYECLEELVKQRTQELEQAKLAAEAASRAKSEFLANTSHELRTPLNSILGLSQMLIEQFYGPLNPKQLEYMNCIHSSGEHLLSLINDILDLAKVEAGKEDLDLSTIVVPDLCYSCLSIVGERAYKKGLKLTSKIDPQLHFCIADERRLRQMLLNLLSNAIKFTAVGEVSLTACKQPHGISFTVVDTGIGIAPENISSLFQPFCQLDSKLNRKYEGTGLGLALTRRLARLHGGDLSVESQLGKGSKFSIYLPDVPAKAAITPAILGGSGGVGERGSGGVGEGIRLAFNRECRQKSPTKISDLVGDE</sequence>
<dbReference type="EC" id="2.7.13.3" evidence="4"/>
<gene>
    <name evidence="22" type="ORF">H6G03_33875</name>
</gene>
<evidence type="ECO:0000259" key="21">
    <source>
        <dbReference type="PROSITE" id="PS50113"/>
    </source>
</evidence>
<dbReference type="InterPro" id="IPR029016">
    <property type="entry name" value="GAF-like_dom_sf"/>
</dbReference>
<dbReference type="PROSITE" id="PS50112">
    <property type="entry name" value="PAS"/>
    <property type="match status" value="1"/>
</dbReference>
<accession>A0A926ZJW3</accession>
<dbReference type="InterPro" id="IPR003661">
    <property type="entry name" value="HisK_dim/P_dom"/>
</dbReference>
<keyword evidence="12" id="KW-0131">Cell cycle</keyword>
<keyword evidence="6" id="KW-0808">Transferase</keyword>
<dbReference type="PROSITE" id="PS50046">
    <property type="entry name" value="PHYTOCHROME_2"/>
    <property type="match status" value="1"/>
</dbReference>
<feature type="domain" description="Phytochrome chromophore attachment site" evidence="17">
    <location>
        <begin position="286"/>
        <end position="450"/>
    </location>
</feature>
<dbReference type="Pfam" id="PF00512">
    <property type="entry name" value="HisKA"/>
    <property type="match status" value="1"/>
</dbReference>
<feature type="domain" description="Response regulatory" evidence="19">
    <location>
        <begin position="7"/>
        <end position="123"/>
    </location>
</feature>
<feature type="modified residue" description="4-aspartylphosphate" evidence="14">
    <location>
        <position position="58"/>
    </location>
</feature>
<dbReference type="CDD" id="cd00156">
    <property type="entry name" value="REC"/>
    <property type="match status" value="1"/>
</dbReference>
<dbReference type="SUPFAM" id="SSF55785">
    <property type="entry name" value="PYP-like sensor domain (PAS domain)"/>
    <property type="match status" value="1"/>
</dbReference>
<dbReference type="PRINTS" id="PR00344">
    <property type="entry name" value="BCTRLSENSOR"/>
</dbReference>
<dbReference type="CDD" id="cd16922">
    <property type="entry name" value="HATPase_EvgS-ArcB-TorS-like"/>
    <property type="match status" value="1"/>
</dbReference>
<feature type="domain" description="Histidine kinase" evidence="18">
    <location>
        <begin position="669"/>
        <end position="887"/>
    </location>
</feature>
<evidence type="ECO:0000256" key="15">
    <source>
        <dbReference type="SAM" id="Coils"/>
    </source>
</evidence>
<dbReference type="Pfam" id="PF01590">
    <property type="entry name" value="GAF"/>
    <property type="match status" value="2"/>
</dbReference>
<dbReference type="SUPFAM" id="SSF47384">
    <property type="entry name" value="Homodimeric domain of signal transducing histidine kinase"/>
    <property type="match status" value="1"/>
</dbReference>
<dbReference type="SUPFAM" id="SSF52172">
    <property type="entry name" value="CheY-like"/>
    <property type="match status" value="1"/>
</dbReference>
<dbReference type="InterPro" id="IPR003594">
    <property type="entry name" value="HATPase_dom"/>
</dbReference>
<dbReference type="Gene3D" id="3.30.450.40">
    <property type="match status" value="2"/>
</dbReference>
<dbReference type="SMART" id="SM00388">
    <property type="entry name" value="HisKA"/>
    <property type="match status" value="1"/>
</dbReference>
<feature type="coiled-coil region" evidence="15">
    <location>
        <begin position="123"/>
        <end position="151"/>
    </location>
</feature>
<dbReference type="InterPro" id="IPR013655">
    <property type="entry name" value="PAS_fold_3"/>
</dbReference>
<evidence type="ECO:0000256" key="5">
    <source>
        <dbReference type="ARBA" id="ARBA00022553"/>
    </source>
</evidence>
<evidence type="ECO:0000313" key="23">
    <source>
        <dbReference type="Proteomes" id="UP000641646"/>
    </source>
</evidence>
<feature type="coiled-coil region" evidence="15">
    <location>
        <begin position="635"/>
        <end position="662"/>
    </location>
</feature>
<comment type="caution">
    <text evidence="22">The sequence shown here is derived from an EMBL/GenBank/DDBJ whole genome shotgun (WGS) entry which is preliminary data.</text>
</comment>
<comment type="similarity">
    <text evidence="3">In the N-terminal section; belongs to the phytochrome family.</text>
</comment>
<dbReference type="Pfam" id="PF02518">
    <property type="entry name" value="HATPase_c"/>
    <property type="match status" value="1"/>
</dbReference>
<dbReference type="NCBIfam" id="TIGR00229">
    <property type="entry name" value="sensory_box"/>
    <property type="match status" value="1"/>
</dbReference>
<keyword evidence="8" id="KW-0418">Kinase</keyword>
<evidence type="ECO:0000256" key="9">
    <source>
        <dbReference type="ARBA" id="ARBA00022840"/>
    </source>
</evidence>
<dbReference type="SMART" id="SM00448">
    <property type="entry name" value="REC"/>
    <property type="match status" value="1"/>
</dbReference>
<dbReference type="InterPro" id="IPR001789">
    <property type="entry name" value="Sig_transdc_resp-reg_receiver"/>
</dbReference>
<evidence type="ECO:0000259" key="17">
    <source>
        <dbReference type="PROSITE" id="PS50046"/>
    </source>
</evidence>
<dbReference type="InterPro" id="IPR003018">
    <property type="entry name" value="GAF"/>
</dbReference>
<dbReference type="Gene3D" id="3.30.450.20">
    <property type="entry name" value="PAS domain"/>
    <property type="match status" value="1"/>
</dbReference>
<dbReference type="AlphaFoldDB" id="A0A926ZJW3"/>
<dbReference type="InterPro" id="IPR036097">
    <property type="entry name" value="HisK_dim/P_sf"/>
</dbReference>
<dbReference type="PANTHER" id="PTHR43047">
    <property type="entry name" value="TWO-COMPONENT HISTIDINE PROTEIN KINASE"/>
    <property type="match status" value="1"/>
</dbReference>
<comment type="subcellular location">
    <subcellularLocation>
        <location evidence="2">Membrane</location>
    </subcellularLocation>
</comment>
<dbReference type="SMART" id="SM00065">
    <property type="entry name" value="GAF"/>
    <property type="match status" value="2"/>
</dbReference>
<dbReference type="InterPro" id="IPR000014">
    <property type="entry name" value="PAS"/>
</dbReference>
<dbReference type="Pfam" id="PF08447">
    <property type="entry name" value="PAS_3"/>
    <property type="match status" value="1"/>
</dbReference>
<dbReference type="Pfam" id="PF00072">
    <property type="entry name" value="Response_reg"/>
    <property type="match status" value="1"/>
</dbReference>
<dbReference type="GO" id="GO:0000155">
    <property type="term" value="F:phosphorelay sensor kinase activity"/>
    <property type="evidence" value="ECO:0007669"/>
    <property type="project" value="InterPro"/>
</dbReference>
<dbReference type="SMART" id="SM00387">
    <property type="entry name" value="HATPase_c"/>
    <property type="match status" value="1"/>
</dbReference>
<evidence type="ECO:0000256" key="16">
    <source>
        <dbReference type="SAM" id="MobiDB-lite"/>
    </source>
</evidence>
<evidence type="ECO:0000256" key="2">
    <source>
        <dbReference type="ARBA" id="ARBA00004370"/>
    </source>
</evidence>
<dbReference type="GO" id="GO:0009927">
    <property type="term" value="F:histidine phosphotransfer kinase activity"/>
    <property type="evidence" value="ECO:0007669"/>
    <property type="project" value="TreeGrafter"/>
</dbReference>
<evidence type="ECO:0000256" key="12">
    <source>
        <dbReference type="ARBA" id="ARBA00023306"/>
    </source>
</evidence>
<evidence type="ECO:0000256" key="11">
    <source>
        <dbReference type="ARBA" id="ARBA00023136"/>
    </source>
</evidence>
<evidence type="ECO:0000256" key="3">
    <source>
        <dbReference type="ARBA" id="ARBA00006402"/>
    </source>
</evidence>
<dbReference type="GO" id="GO:0005524">
    <property type="term" value="F:ATP binding"/>
    <property type="evidence" value="ECO:0007669"/>
    <property type="project" value="UniProtKB-KW"/>
</dbReference>
<keyword evidence="9" id="KW-0067">ATP-binding</keyword>
<evidence type="ECO:0000256" key="14">
    <source>
        <dbReference type="PROSITE-ProRule" id="PRU00169"/>
    </source>
</evidence>
<dbReference type="InterPro" id="IPR004358">
    <property type="entry name" value="Sig_transdc_His_kin-like_C"/>
</dbReference>
<dbReference type="FunFam" id="1.10.287.130:FF:000038">
    <property type="entry name" value="Sensory transduction histidine kinase"/>
    <property type="match status" value="1"/>
</dbReference>
<dbReference type="InterPro" id="IPR036890">
    <property type="entry name" value="HATPase_C_sf"/>
</dbReference>
<dbReference type="PROSITE" id="PS50110">
    <property type="entry name" value="RESPONSE_REGULATORY"/>
    <property type="match status" value="1"/>
</dbReference>
<comment type="catalytic activity">
    <reaction evidence="1">
        <text>ATP + protein L-histidine = ADP + protein N-phospho-L-histidine.</text>
        <dbReference type="EC" id="2.7.13.3"/>
    </reaction>
</comment>
<keyword evidence="10" id="KW-0902">Two-component regulatory system</keyword>
<evidence type="ECO:0000256" key="13">
    <source>
        <dbReference type="ARBA" id="ARBA00074306"/>
    </source>
</evidence>
<dbReference type="InterPro" id="IPR005467">
    <property type="entry name" value="His_kinase_dom"/>
</dbReference>
<dbReference type="InterPro" id="IPR035965">
    <property type="entry name" value="PAS-like_dom_sf"/>
</dbReference>
<feature type="domain" description="PAS" evidence="20">
    <location>
        <begin position="141"/>
        <end position="211"/>
    </location>
</feature>
<evidence type="ECO:0000256" key="6">
    <source>
        <dbReference type="ARBA" id="ARBA00022679"/>
    </source>
</evidence>
<evidence type="ECO:0000313" key="22">
    <source>
        <dbReference type="EMBL" id="MBD2185993.1"/>
    </source>
</evidence>
<feature type="compositionally biased region" description="Polar residues" evidence="16">
    <location>
        <begin position="395"/>
        <end position="405"/>
    </location>
</feature>
<dbReference type="PROSITE" id="PS50113">
    <property type="entry name" value="PAC"/>
    <property type="match status" value="1"/>
</dbReference>
<dbReference type="PROSITE" id="PS50109">
    <property type="entry name" value="HIS_KIN"/>
    <property type="match status" value="1"/>
</dbReference>
<dbReference type="Gene3D" id="3.30.565.10">
    <property type="entry name" value="Histidine kinase-like ATPase, C-terminal domain"/>
    <property type="match status" value="1"/>
</dbReference>
<dbReference type="Gene3D" id="1.10.287.130">
    <property type="match status" value="1"/>
</dbReference>